<organism evidence="1 2">
    <name type="scientific">Gonium pectorale</name>
    <name type="common">Green alga</name>
    <dbReference type="NCBI Taxonomy" id="33097"/>
    <lineage>
        <taxon>Eukaryota</taxon>
        <taxon>Viridiplantae</taxon>
        <taxon>Chlorophyta</taxon>
        <taxon>core chlorophytes</taxon>
        <taxon>Chlorophyceae</taxon>
        <taxon>CS clade</taxon>
        <taxon>Chlamydomonadales</taxon>
        <taxon>Volvocaceae</taxon>
        <taxon>Gonium</taxon>
    </lineage>
</organism>
<dbReference type="AlphaFoldDB" id="A0A150FYA8"/>
<gene>
    <name evidence="1" type="ORF">GPECTOR_133g617</name>
</gene>
<proteinExistence type="predicted"/>
<reference evidence="2" key="1">
    <citation type="journal article" date="2016" name="Nat. Commun.">
        <title>The Gonium pectorale genome demonstrates co-option of cell cycle regulation during the evolution of multicellularity.</title>
        <authorList>
            <person name="Hanschen E.R."/>
            <person name="Marriage T.N."/>
            <person name="Ferris P.J."/>
            <person name="Hamaji T."/>
            <person name="Toyoda A."/>
            <person name="Fujiyama A."/>
            <person name="Neme R."/>
            <person name="Noguchi H."/>
            <person name="Minakuchi Y."/>
            <person name="Suzuki M."/>
            <person name="Kawai-Toyooka H."/>
            <person name="Smith D.R."/>
            <person name="Sparks H."/>
            <person name="Anderson J."/>
            <person name="Bakaric R."/>
            <person name="Luria V."/>
            <person name="Karger A."/>
            <person name="Kirschner M.W."/>
            <person name="Durand P.M."/>
            <person name="Michod R.E."/>
            <person name="Nozaki H."/>
            <person name="Olson B.J."/>
        </authorList>
    </citation>
    <scope>NUCLEOTIDE SEQUENCE [LARGE SCALE GENOMIC DNA]</scope>
    <source>
        <strain evidence="2">NIES-2863</strain>
    </source>
</reference>
<evidence type="ECO:0000313" key="2">
    <source>
        <dbReference type="Proteomes" id="UP000075714"/>
    </source>
</evidence>
<dbReference type="EMBL" id="LSYV01000133">
    <property type="protein sequence ID" value="KXZ42578.1"/>
    <property type="molecule type" value="Genomic_DNA"/>
</dbReference>
<sequence length="198" mass="19688">MKMEISFPKTITFFRMDGASGQSVQIVSVGIVCSADSPFLITIKLTKVGALEGVCAATAGFTLFTTFPGLQTNAAAQGTDNAPFSMVLEPTRFAVLNKDGVAAMWYDLPPPPPPLASVDGSGSSSPPPSAAVPPAAFPAASAAVPPATFPAASTAVPPAAFPAASAAVPPAAFPAATATPIPAAATGAQVHGPYTYQG</sequence>
<accession>A0A150FYA8</accession>
<name>A0A150FYA8_GONPE</name>
<keyword evidence="2" id="KW-1185">Reference proteome</keyword>
<dbReference type="Proteomes" id="UP000075714">
    <property type="component" value="Unassembled WGS sequence"/>
</dbReference>
<evidence type="ECO:0000313" key="1">
    <source>
        <dbReference type="EMBL" id="KXZ42578.1"/>
    </source>
</evidence>
<protein>
    <submittedName>
        <fullName evidence="1">Uncharacterized protein</fullName>
    </submittedName>
</protein>
<comment type="caution">
    <text evidence="1">The sequence shown here is derived from an EMBL/GenBank/DDBJ whole genome shotgun (WGS) entry which is preliminary data.</text>
</comment>